<reference evidence="1 2" key="1">
    <citation type="journal article" date="2024" name="G3 (Bethesda)">
        <title>Genome assembly of Hibiscus sabdariffa L. provides insights into metabolisms of medicinal natural products.</title>
        <authorList>
            <person name="Kim T."/>
        </authorList>
    </citation>
    <scope>NUCLEOTIDE SEQUENCE [LARGE SCALE GENOMIC DNA]</scope>
    <source>
        <strain evidence="1">TK-2024</strain>
        <tissue evidence="1">Old leaves</tissue>
    </source>
</reference>
<dbReference type="Gene3D" id="3.30.420.10">
    <property type="entry name" value="Ribonuclease H-like superfamily/Ribonuclease H"/>
    <property type="match status" value="1"/>
</dbReference>
<protein>
    <recommendedName>
        <fullName evidence="3">RNase H type-1 domain-containing protein</fullName>
    </recommendedName>
</protein>
<keyword evidence="2" id="KW-1185">Reference proteome</keyword>
<evidence type="ECO:0000313" key="2">
    <source>
        <dbReference type="Proteomes" id="UP001472677"/>
    </source>
</evidence>
<dbReference type="SUPFAM" id="SSF53098">
    <property type="entry name" value="Ribonuclease H-like"/>
    <property type="match status" value="1"/>
</dbReference>
<organism evidence="1 2">
    <name type="scientific">Hibiscus sabdariffa</name>
    <name type="common">roselle</name>
    <dbReference type="NCBI Taxonomy" id="183260"/>
    <lineage>
        <taxon>Eukaryota</taxon>
        <taxon>Viridiplantae</taxon>
        <taxon>Streptophyta</taxon>
        <taxon>Embryophyta</taxon>
        <taxon>Tracheophyta</taxon>
        <taxon>Spermatophyta</taxon>
        <taxon>Magnoliopsida</taxon>
        <taxon>eudicotyledons</taxon>
        <taxon>Gunneridae</taxon>
        <taxon>Pentapetalae</taxon>
        <taxon>rosids</taxon>
        <taxon>malvids</taxon>
        <taxon>Malvales</taxon>
        <taxon>Malvaceae</taxon>
        <taxon>Malvoideae</taxon>
        <taxon>Hibiscus</taxon>
    </lineage>
</organism>
<dbReference type="InterPro" id="IPR036397">
    <property type="entry name" value="RNaseH_sf"/>
</dbReference>
<evidence type="ECO:0008006" key="3">
    <source>
        <dbReference type="Google" id="ProtNLM"/>
    </source>
</evidence>
<sequence>MDASSAELLAIREAVLLFHRSVWSSLFVLEIETDCVLCSQWIGDPSSVPDIFRSIVADILQLCEGLEWSIKSIQRSENGTVDKLAKSGISRSYPLLRVKP</sequence>
<comment type="caution">
    <text evidence="1">The sequence shown here is derived from an EMBL/GenBank/DDBJ whole genome shotgun (WGS) entry which is preliminary data.</text>
</comment>
<gene>
    <name evidence="1" type="ORF">V6N12_047000</name>
</gene>
<name>A0ABR2BCB1_9ROSI</name>
<proteinExistence type="predicted"/>
<dbReference type="EMBL" id="JBBPBM010000137">
    <property type="protein sequence ID" value="KAK8504751.1"/>
    <property type="molecule type" value="Genomic_DNA"/>
</dbReference>
<dbReference type="Proteomes" id="UP001472677">
    <property type="component" value="Unassembled WGS sequence"/>
</dbReference>
<evidence type="ECO:0000313" key="1">
    <source>
        <dbReference type="EMBL" id="KAK8504751.1"/>
    </source>
</evidence>
<accession>A0ABR2BCB1</accession>
<dbReference type="InterPro" id="IPR012337">
    <property type="entry name" value="RNaseH-like_sf"/>
</dbReference>